<evidence type="ECO:0000313" key="2">
    <source>
        <dbReference type="Proteomes" id="UP000814033"/>
    </source>
</evidence>
<name>A0ACB8SC35_9AGAM</name>
<evidence type="ECO:0000313" key="1">
    <source>
        <dbReference type="EMBL" id="KAI0053763.1"/>
    </source>
</evidence>
<dbReference type="Proteomes" id="UP000814033">
    <property type="component" value="Unassembled WGS sequence"/>
</dbReference>
<accession>A0ACB8SC35</accession>
<protein>
    <submittedName>
        <fullName evidence="1">Uncharacterized protein</fullName>
    </submittedName>
</protein>
<proteinExistence type="predicted"/>
<gene>
    <name evidence="1" type="ORF">FA95DRAFT_1530745</name>
</gene>
<keyword evidence="2" id="KW-1185">Reference proteome</keyword>
<reference evidence="1" key="2">
    <citation type="journal article" date="2022" name="New Phytol.">
        <title>Evolutionary transition to the ectomycorrhizal habit in the genomes of a hyperdiverse lineage of mushroom-forming fungi.</title>
        <authorList>
            <person name="Looney B."/>
            <person name="Miyauchi S."/>
            <person name="Morin E."/>
            <person name="Drula E."/>
            <person name="Courty P.E."/>
            <person name="Kohler A."/>
            <person name="Kuo A."/>
            <person name="LaButti K."/>
            <person name="Pangilinan J."/>
            <person name="Lipzen A."/>
            <person name="Riley R."/>
            <person name="Andreopoulos W."/>
            <person name="He G."/>
            <person name="Johnson J."/>
            <person name="Nolan M."/>
            <person name="Tritt A."/>
            <person name="Barry K.W."/>
            <person name="Grigoriev I.V."/>
            <person name="Nagy L.G."/>
            <person name="Hibbett D."/>
            <person name="Henrissat B."/>
            <person name="Matheny P.B."/>
            <person name="Labbe J."/>
            <person name="Martin F.M."/>
        </authorList>
    </citation>
    <scope>NUCLEOTIDE SEQUENCE</scope>
    <source>
        <strain evidence="1">FP105234-sp</strain>
    </source>
</reference>
<organism evidence="1 2">
    <name type="scientific">Auriscalpium vulgare</name>
    <dbReference type="NCBI Taxonomy" id="40419"/>
    <lineage>
        <taxon>Eukaryota</taxon>
        <taxon>Fungi</taxon>
        <taxon>Dikarya</taxon>
        <taxon>Basidiomycota</taxon>
        <taxon>Agaricomycotina</taxon>
        <taxon>Agaricomycetes</taxon>
        <taxon>Russulales</taxon>
        <taxon>Auriscalpiaceae</taxon>
        <taxon>Auriscalpium</taxon>
    </lineage>
</organism>
<sequence>MSLDASASTSKATALPTPAQIFAWTLTKDAIAPCFVRDVNHMEEPPHSGSPYYLIGRTPCRTVELVGTLVGLSAYDRRTVYLLDDGTGVIECALRHQSREPSGEHNAKPSSSRLQSNVNSSTGMQPPPAPFFPVGSTIRVVGRVNSKSYAKDIQCESIERCPSNNDELDHWRKVIKLHRDSYRLSKPFIVPAVKPTTELPTVPSTPRKDRSKNDATPSKPGHVLLSAMTTPSHSTPSTSATTSPAKSVSESTSSPPRLKHPSRLHSRALTANTFRIYVKHYMDNYSQLSPSCPSHDALDSESETDSISYALARAPSTPTKRPRKGPGDKTPRQFKMGRALDSPDATPRSKHPPPSLPRDSEDLTNRQVGFTISYLRRVPELSTLARRVVDAEVRRRAKEEQGKTSKSSQSSSMKGKENARPPSRHKEAAGPKMKRLFEWAIRELFKEGSVIIWDGPVISLPASLSGLVEASRMWRTNDTTADVTSSSIASTRCFSQDDNDDGGVLSDPDASEDSYIPLSSAYLARQVQAAIKALMLRKHSEAPTGTTNPLAPAVSRARKFAPPGPTKEEITTYIRRSDGRWDRVGVWAVSEAIDWLHARDKIWRVSEDDGGRWELVS</sequence>
<dbReference type="EMBL" id="MU275839">
    <property type="protein sequence ID" value="KAI0053763.1"/>
    <property type="molecule type" value="Genomic_DNA"/>
</dbReference>
<reference evidence="1" key="1">
    <citation type="submission" date="2021-02" db="EMBL/GenBank/DDBJ databases">
        <authorList>
            <consortium name="DOE Joint Genome Institute"/>
            <person name="Ahrendt S."/>
            <person name="Looney B.P."/>
            <person name="Miyauchi S."/>
            <person name="Morin E."/>
            <person name="Drula E."/>
            <person name="Courty P.E."/>
            <person name="Chicoki N."/>
            <person name="Fauchery L."/>
            <person name="Kohler A."/>
            <person name="Kuo A."/>
            <person name="Labutti K."/>
            <person name="Pangilinan J."/>
            <person name="Lipzen A."/>
            <person name="Riley R."/>
            <person name="Andreopoulos W."/>
            <person name="He G."/>
            <person name="Johnson J."/>
            <person name="Barry K.W."/>
            <person name="Grigoriev I.V."/>
            <person name="Nagy L."/>
            <person name="Hibbett D."/>
            <person name="Henrissat B."/>
            <person name="Matheny P.B."/>
            <person name="Labbe J."/>
            <person name="Martin F."/>
        </authorList>
    </citation>
    <scope>NUCLEOTIDE SEQUENCE</scope>
    <source>
        <strain evidence="1">FP105234-sp</strain>
    </source>
</reference>
<comment type="caution">
    <text evidence="1">The sequence shown here is derived from an EMBL/GenBank/DDBJ whole genome shotgun (WGS) entry which is preliminary data.</text>
</comment>